<dbReference type="OrthoDB" id="9252at2157"/>
<dbReference type="InterPro" id="IPR004165">
    <property type="entry name" value="CoA_trans_fam_I"/>
</dbReference>
<dbReference type="KEGG" id="fpl:Ferp_1793"/>
<dbReference type="PaxDb" id="589924-Ferp_1793"/>
<accession>D3RZM3</accession>
<dbReference type="HOGENOM" id="CLU_069088_0_0_2"/>
<dbReference type="Pfam" id="PF01144">
    <property type="entry name" value="CoA_trans"/>
    <property type="match status" value="1"/>
</dbReference>
<dbReference type="SUPFAM" id="SSF100950">
    <property type="entry name" value="NagB/RpiA/CoA transferase-like"/>
    <property type="match status" value="1"/>
</dbReference>
<name>D3RZM3_FERPA</name>
<sequence length="265" mass="30027">MKEFTDTEFMICQAARLLEDNKTVFVGWGMPQVVALLAERLYTPNITQIFEFGAVGPQSRLPFLRGTMGGPQNTYRSLQWCSMALAFSYAQAGYIDYGMLGAAQIDRYGNINSTMIGEDYERPKKRFPGSGGGNEVASYCWKTIIVMSHEKRRFVERCDFITSPGHIIDGKSREELGLPRNTGPWRVITSKAMFDFDEKTKELRLIGVLKGFTVEEVVEDMGFKPKVADEVVELDPPTEEELRVLREEIDPYGLIIKKGRVIKLD</sequence>
<gene>
    <name evidence="1" type="ordered locus">Ferp_1793</name>
</gene>
<proteinExistence type="predicted"/>
<organism evidence="1 2">
    <name type="scientific">Ferroglobus placidus (strain DSM 10642 / AEDII12DO)</name>
    <dbReference type="NCBI Taxonomy" id="589924"/>
    <lineage>
        <taxon>Archaea</taxon>
        <taxon>Methanobacteriati</taxon>
        <taxon>Methanobacteriota</taxon>
        <taxon>Archaeoglobi</taxon>
        <taxon>Archaeoglobales</taxon>
        <taxon>Archaeoglobaceae</taxon>
        <taxon>Ferroglobus</taxon>
    </lineage>
</organism>
<dbReference type="AlphaFoldDB" id="D3RZM3"/>
<reference evidence="2" key="1">
    <citation type="submission" date="2010-02" db="EMBL/GenBank/DDBJ databases">
        <title>Complete sequence of Ferroglobus placidus DSM 10642.</title>
        <authorList>
            <consortium name="US DOE Joint Genome Institute"/>
            <person name="Lucas S."/>
            <person name="Copeland A."/>
            <person name="Lapidus A."/>
            <person name="Cheng J.-F."/>
            <person name="Bruce D."/>
            <person name="Goodwin L."/>
            <person name="Pitluck S."/>
            <person name="Saunders E."/>
            <person name="Brettin T."/>
            <person name="Detter J.C."/>
            <person name="Han C."/>
            <person name="Tapia R."/>
            <person name="Larimer F."/>
            <person name="Land M."/>
            <person name="Hauser L."/>
            <person name="Kyrpides N."/>
            <person name="Ivanova N."/>
            <person name="Holmes D."/>
            <person name="Lovley D."/>
            <person name="Kyrpides N."/>
            <person name="Anderson I.J."/>
            <person name="Woyke T."/>
        </authorList>
    </citation>
    <scope>NUCLEOTIDE SEQUENCE [LARGE SCALE GENOMIC DNA]</scope>
    <source>
        <strain evidence="2">DSM 10642 / AEDII12DO</strain>
    </source>
</reference>
<dbReference type="EMBL" id="CP001899">
    <property type="protein sequence ID" value="ADC65936.1"/>
    <property type="molecule type" value="Genomic_DNA"/>
</dbReference>
<dbReference type="PANTHER" id="PTHR43293:SF3">
    <property type="entry name" value="CHOLESTEROL RING-CLEAVING HYDROLASE IPDB SUBUNIT"/>
    <property type="match status" value="1"/>
</dbReference>
<dbReference type="RefSeq" id="WP_012966275.1">
    <property type="nucleotide sequence ID" value="NC_013849.1"/>
</dbReference>
<dbReference type="GO" id="GO:0008410">
    <property type="term" value="F:CoA-transferase activity"/>
    <property type="evidence" value="ECO:0007669"/>
    <property type="project" value="InterPro"/>
</dbReference>
<dbReference type="PANTHER" id="PTHR43293">
    <property type="entry name" value="ACETATE COA-TRANSFERASE YDIF"/>
    <property type="match status" value="1"/>
</dbReference>
<dbReference type="STRING" id="589924.Ferp_1793"/>
<dbReference type="SMART" id="SM00882">
    <property type="entry name" value="CoA_trans"/>
    <property type="match status" value="1"/>
</dbReference>
<keyword evidence="1" id="KW-0808">Transferase</keyword>
<dbReference type="Proteomes" id="UP000002613">
    <property type="component" value="Chromosome"/>
</dbReference>
<dbReference type="InterPro" id="IPR037171">
    <property type="entry name" value="NagB/RpiA_transferase-like"/>
</dbReference>
<evidence type="ECO:0000313" key="1">
    <source>
        <dbReference type="EMBL" id="ADC65936.1"/>
    </source>
</evidence>
<reference evidence="1 2" key="2">
    <citation type="journal article" date="2011" name="Stand. Genomic Sci.">
        <title>Complete genome sequence of Ferroglobus placidus AEDII12DO.</title>
        <authorList>
            <person name="Anderson I."/>
            <person name="Risso C."/>
            <person name="Holmes D."/>
            <person name="Lucas S."/>
            <person name="Copeland A."/>
            <person name="Lapidus A."/>
            <person name="Cheng J.F."/>
            <person name="Bruce D."/>
            <person name="Goodwin L."/>
            <person name="Pitluck S."/>
            <person name="Saunders E."/>
            <person name="Brettin T."/>
            <person name="Detter J.C."/>
            <person name="Han C."/>
            <person name="Tapia R."/>
            <person name="Larimer F."/>
            <person name="Land M."/>
            <person name="Hauser L."/>
            <person name="Woyke T."/>
            <person name="Lovley D."/>
            <person name="Kyrpides N."/>
            <person name="Ivanova N."/>
        </authorList>
    </citation>
    <scope>NUCLEOTIDE SEQUENCE [LARGE SCALE GENOMIC DNA]</scope>
    <source>
        <strain evidence="2">DSM 10642 / AEDII12DO</strain>
    </source>
</reference>
<dbReference type="GeneID" id="8779320"/>
<evidence type="ECO:0000313" key="2">
    <source>
        <dbReference type="Proteomes" id="UP000002613"/>
    </source>
</evidence>
<dbReference type="eggNOG" id="arCOG05316">
    <property type="taxonomic scope" value="Archaea"/>
</dbReference>
<keyword evidence="2" id="KW-1185">Reference proteome</keyword>
<dbReference type="Gene3D" id="3.40.1080.10">
    <property type="entry name" value="Glutaconate Coenzyme A-transferase"/>
    <property type="match status" value="1"/>
</dbReference>
<protein>
    <submittedName>
        <fullName evidence="1">Coenzyme A transferase</fullName>
    </submittedName>
</protein>